<proteinExistence type="predicted"/>
<organism evidence="2 3">
    <name type="scientific">Ditylenchus dipsaci</name>
    <dbReference type="NCBI Taxonomy" id="166011"/>
    <lineage>
        <taxon>Eukaryota</taxon>
        <taxon>Metazoa</taxon>
        <taxon>Ecdysozoa</taxon>
        <taxon>Nematoda</taxon>
        <taxon>Chromadorea</taxon>
        <taxon>Rhabditida</taxon>
        <taxon>Tylenchina</taxon>
        <taxon>Tylenchomorpha</taxon>
        <taxon>Sphaerularioidea</taxon>
        <taxon>Anguinidae</taxon>
        <taxon>Anguininae</taxon>
        <taxon>Ditylenchus</taxon>
    </lineage>
</organism>
<dbReference type="Proteomes" id="UP000887574">
    <property type="component" value="Unplaced"/>
</dbReference>
<feature type="region of interest" description="Disordered" evidence="1">
    <location>
        <begin position="49"/>
        <end position="74"/>
    </location>
</feature>
<accession>A0A915D6C3</accession>
<evidence type="ECO:0000313" key="2">
    <source>
        <dbReference type="Proteomes" id="UP000887574"/>
    </source>
</evidence>
<name>A0A915D6C3_9BILA</name>
<evidence type="ECO:0000313" key="3">
    <source>
        <dbReference type="WBParaSite" id="jg16199"/>
    </source>
</evidence>
<dbReference type="AlphaFoldDB" id="A0A915D6C3"/>
<sequence>MDVLSAVSIPCTGSSPESVCSAKGDSRVCRATQHRFYFARRGTDYDAIEPVEQGPVIDENRPKPTTEEESTNRKRVKEFLRSNSEDEFGEMDYPKKAKIYTPLRRSTVEKHAEELIAWR</sequence>
<keyword evidence="2" id="KW-1185">Reference proteome</keyword>
<dbReference type="WBParaSite" id="jg16199">
    <property type="protein sequence ID" value="jg16199"/>
    <property type="gene ID" value="jg16199"/>
</dbReference>
<evidence type="ECO:0000256" key="1">
    <source>
        <dbReference type="SAM" id="MobiDB-lite"/>
    </source>
</evidence>
<protein>
    <submittedName>
        <fullName evidence="3">Uncharacterized protein</fullName>
    </submittedName>
</protein>
<reference evidence="3" key="1">
    <citation type="submission" date="2022-11" db="UniProtKB">
        <authorList>
            <consortium name="WormBaseParasite"/>
        </authorList>
    </citation>
    <scope>IDENTIFICATION</scope>
</reference>
<feature type="compositionally biased region" description="Basic and acidic residues" evidence="1">
    <location>
        <begin position="58"/>
        <end position="74"/>
    </location>
</feature>